<evidence type="ECO:0000256" key="3">
    <source>
        <dbReference type="ARBA" id="ARBA00023274"/>
    </source>
</evidence>
<dbReference type="InterPro" id="IPR031309">
    <property type="entry name" value="Ribosomal_uL5_C"/>
</dbReference>
<dbReference type="InterPro" id="IPR022803">
    <property type="entry name" value="Ribosomal_uL5_dom_sf"/>
</dbReference>
<keyword evidence="5" id="KW-0699">rRNA-binding</keyword>
<comment type="caution">
    <text evidence="9">The sequence shown here is derived from an EMBL/GenBank/DDBJ whole genome shotgun (WGS) entry which is preliminary data.</text>
</comment>
<keyword evidence="3 5" id="KW-0687">Ribonucleoprotein</keyword>
<dbReference type="Pfam" id="PF00673">
    <property type="entry name" value="Ribosomal_L5_C"/>
    <property type="match status" value="1"/>
</dbReference>
<dbReference type="InterPro" id="IPR020930">
    <property type="entry name" value="Ribosomal_uL5_bac-type"/>
</dbReference>
<dbReference type="GO" id="GO:0000049">
    <property type="term" value="F:tRNA binding"/>
    <property type="evidence" value="ECO:0007669"/>
    <property type="project" value="UniProtKB-UniRule"/>
</dbReference>
<protein>
    <recommendedName>
        <fullName evidence="4 5">Large ribosomal subunit protein uL5</fullName>
    </recommendedName>
</protein>
<dbReference type="SUPFAM" id="SSF55282">
    <property type="entry name" value="RL5-like"/>
    <property type="match status" value="1"/>
</dbReference>
<dbReference type="FunFam" id="3.30.1440.10:FF:000001">
    <property type="entry name" value="50S ribosomal protein L5"/>
    <property type="match status" value="1"/>
</dbReference>
<dbReference type="Pfam" id="PF00281">
    <property type="entry name" value="Ribosomal_L5"/>
    <property type="match status" value="1"/>
</dbReference>
<dbReference type="GO" id="GO:0005840">
    <property type="term" value="C:ribosome"/>
    <property type="evidence" value="ECO:0007669"/>
    <property type="project" value="UniProtKB-KW"/>
</dbReference>
<gene>
    <name evidence="5" type="primary">rplE</name>
    <name evidence="9" type="ORF">A2Z10_00075</name>
</gene>
<dbReference type="EMBL" id="MEYI01000046">
    <property type="protein sequence ID" value="OGD23287.1"/>
    <property type="molecule type" value="Genomic_DNA"/>
</dbReference>
<organism evidence="9 10">
    <name type="scientific">Candidatus Azambacteria bacterium RBG_16_47_10</name>
    <dbReference type="NCBI Taxonomy" id="1797292"/>
    <lineage>
        <taxon>Bacteria</taxon>
        <taxon>Candidatus Azamiibacteriota</taxon>
    </lineage>
</organism>
<dbReference type="PIRSF" id="PIRSF002161">
    <property type="entry name" value="Ribosomal_L5"/>
    <property type="match status" value="1"/>
</dbReference>
<feature type="domain" description="Large ribosomal subunit protein uL5 N-terminal" evidence="7">
    <location>
        <begin position="24"/>
        <end position="80"/>
    </location>
</feature>
<comment type="similarity">
    <text evidence="1 5 6">Belongs to the universal ribosomal protein uL5 family.</text>
</comment>
<name>A0A1F5AYG5_9BACT</name>
<keyword evidence="5" id="KW-0820">tRNA-binding</keyword>
<sequence length="180" mass="19758">MNRLREKYITTVMPALTKEFGYANTAQIPKIRKVVLNSGVGKIAGDEKAVDAIEKAMTTIAGQKAVRSSVKKAIAAFKTREGMKVGVRVTLRGEKMYDFLDRLISIALPRTRDFHGVNTSGIDQAGNLTIGIKEDIVFPEVSHERTGGIFGFQVTVVTNTNDKKSAETLFRLLGFPLKKA</sequence>
<keyword evidence="2 5" id="KW-0689">Ribosomal protein</keyword>
<evidence type="ECO:0000256" key="4">
    <source>
        <dbReference type="ARBA" id="ARBA00035245"/>
    </source>
</evidence>
<evidence type="ECO:0000259" key="7">
    <source>
        <dbReference type="Pfam" id="PF00281"/>
    </source>
</evidence>
<evidence type="ECO:0000256" key="2">
    <source>
        <dbReference type="ARBA" id="ARBA00022980"/>
    </source>
</evidence>
<dbReference type="Gene3D" id="3.30.1440.10">
    <property type="match status" value="1"/>
</dbReference>
<dbReference type="PANTHER" id="PTHR11994">
    <property type="entry name" value="60S RIBOSOMAL PROTEIN L11-RELATED"/>
    <property type="match status" value="1"/>
</dbReference>
<dbReference type="GO" id="GO:1990904">
    <property type="term" value="C:ribonucleoprotein complex"/>
    <property type="evidence" value="ECO:0007669"/>
    <property type="project" value="UniProtKB-KW"/>
</dbReference>
<dbReference type="GO" id="GO:0019843">
    <property type="term" value="F:rRNA binding"/>
    <property type="evidence" value="ECO:0007669"/>
    <property type="project" value="UniProtKB-UniRule"/>
</dbReference>
<comment type="function">
    <text evidence="5">This is 1 of the proteins that bind and probably mediate the attachment of the 5S RNA into the large ribosomal subunit, where it forms part of the central protuberance. In the 70S ribosome it contacts protein S13 of the 30S subunit (bridge B1b), connecting the 2 subunits; this bridge is implicated in subunit movement. Contacts the P site tRNA; the 5S rRNA and some of its associated proteins might help stabilize positioning of ribosome-bound tRNAs.</text>
</comment>
<dbReference type="Proteomes" id="UP000176639">
    <property type="component" value="Unassembled WGS sequence"/>
</dbReference>
<comment type="subunit">
    <text evidence="5">Part of the 50S ribosomal subunit; part of the 5S rRNA/L5/L18/L25 subcomplex. Contacts the 5S rRNA and the P site tRNA. Forms a bridge to the 30S subunit in the 70S ribosome.</text>
</comment>
<keyword evidence="5" id="KW-0694">RNA-binding</keyword>
<reference evidence="9 10" key="1">
    <citation type="journal article" date="2016" name="Nat. Commun.">
        <title>Thousands of microbial genomes shed light on interconnected biogeochemical processes in an aquifer system.</title>
        <authorList>
            <person name="Anantharaman K."/>
            <person name="Brown C.T."/>
            <person name="Hug L.A."/>
            <person name="Sharon I."/>
            <person name="Castelle C.J."/>
            <person name="Probst A.J."/>
            <person name="Thomas B.C."/>
            <person name="Singh A."/>
            <person name="Wilkins M.J."/>
            <person name="Karaoz U."/>
            <person name="Brodie E.L."/>
            <person name="Williams K.H."/>
            <person name="Hubbard S.S."/>
            <person name="Banfield J.F."/>
        </authorList>
    </citation>
    <scope>NUCLEOTIDE SEQUENCE [LARGE SCALE GENOMIC DNA]</scope>
</reference>
<dbReference type="InterPro" id="IPR002132">
    <property type="entry name" value="Ribosomal_uL5"/>
</dbReference>
<dbReference type="HAMAP" id="MF_01333_B">
    <property type="entry name" value="Ribosomal_uL5_B"/>
    <property type="match status" value="1"/>
</dbReference>
<evidence type="ECO:0000313" key="10">
    <source>
        <dbReference type="Proteomes" id="UP000176639"/>
    </source>
</evidence>
<dbReference type="NCBIfam" id="NF000585">
    <property type="entry name" value="PRK00010.1"/>
    <property type="match status" value="1"/>
</dbReference>
<proteinExistence type="inferred from homology"/>
<evidence type="ECO:0000256" key="5">
    <source>
        <dbReference type="HAMAP-Rule" id="MF_01333"/>
    </source>
</evidence>
<dbReference type="InterPro" id="IPR031310">
    <property type="entry name" value="Ribosomal_uL5_N"/>
</dbReference>
<dbReference type="GO" id="GO:0006412">
    <property type="term" value="P:translation"/>
    <property type="evidence" value="ECO:0007669"/>
    <property type="project" value="UniProtKB-UniRule"/>
</dbReference>
<dbReference type="AlphaFoldDB" id="A0A1F5AYG5"/>
<dbReference type="GO" id="GO:0003735">
    <property type="term" value="F:structural constituent of ribosome"/>
    <property type="evidence" value="ECO:0007669"/>
    <property type="project" value="InterPro"/>
</dbReference>
<evidence type="ECO:0000313" key="9">
    <source>
        <dbReference type="EMBL" id="OGD23287.1"/>
    </source>
</evidence>
<evidence type="ECO:0000259" key="8">
    <source>
        <dbReference type="Pfam" id="PF00673"/>
    </source>
</evidence>
<accession>A0A1F5AYG5</accession>
<evidence type="ECO:0000256" key="1">
    <source>
        <dbReference type="ARBA" id="ARBA00008553"/>
    </source>
</evidence>
<feature type="domain" description="Large ribosomal subunit protein uL5 C-terminal" evidence="8">
    <location>
        <begin position="84"/>
        <end position="176"/>
    </location>
</feature>
<evidence type="ECO:0000256" key="6">
    <source>
        <dbReference type="RuleBase" id="RU003930"/>
    </source>
</evidence>